<reference evidence="9 10" key="2">
    <citation type="journal article" date="2009" name="PLoS ONE">
        <title>The photosynthetic apparatus and its regulation in the aerobic gammaproteobacterium Congregibacter litoralis gen. nov., sp. nov.</title>
        <authorList>
            <person name="Spring S."/>
            <person name="Lunsdorf H."/>
            <person name="Fuchs B.M."/>
            <person name="Tindall B.J."/>
        </authorList>
    </citation>
    <scope>NUCLEOTIDE SEQUENCE [LARGE SCALE GENOMIC DNA]</scope>
    <source>
        <strain evidence="9">KT71</strain>
    </source>
</reference>
<dbReference type="Pfam" id="PF07681">
    <property type="entry name" value="DoxX"/>
    <property type="match status" value="1"/>
</dbReference>
<evidence type="ECO:0000256" key="8">
    <source>
        <dbReference type="SAM" id="Phobius"/>
    </source>
</evidence>
<dbReference type="PANTHER" id="PTHR33452:SF1">
    <property type="entry name" value="INNER MEMBRANE PROTEIN YPHA-RELATED"/>
    <property type="match status" value="1"/>
</dbReference>
<evidence type="ECO:0000256" key="3">
    <source>
        <dbReference type="ARBA" id="ARBA00022475"/>
    </source>
</evidence>
<comment type="subcellular location">
    <subcellularLocation>
        <location evidence="1">Cell membrane</location>
        <topology evidence="1">Multi-pass membrane protein</topology>
    </subcellularLocation>
</comment>
<feature type="transmembrane region" description="Helical" evidence="8">
    <location>
        <begin position="98"/>
        <end position="122"/>
    </location>
</feature>
<keyword evidence="3" id="KW-1003">Cell membrane</keyword>
<gene>
    <name evidence="9" type="ORF">KT71_02367</name>
</gene>
<dbReference type="GO" id="GO:0005886">
    <property type="term" value="C:plasma membrane"/>
    <property type="evidence" value="ECO:0007669"/>
    <property type="project" value="UniProtKB-SubCell"/>
</dbReference>
<proteinExistence type="inferred from homology"/>
<protein>
    <submittedName>
        <fullName evidence="9">Putative membrane protein</fullName>
    </submittedName>
</protein>
<keyword evidence="10" id="KW-1185">Reference proteome</keyword>
<name>A4A6Y5_9GAMM</name>
<dbReference type="HOGENOM" id="CLU_058421_3_4_6"/>
<evidence type="ECO:0000313" key="9">
    <source>
        <dbReference type="EMBL" id="EAQ98054.1"/>
    </source>
</evidence>
<dbReference type="AlphaFoldDB" id="A4A6Y5"/>
<dbReference type="STRING" id="314285.KT71_02367"/>
<feature type="transmembrane region" description="Helical" evidence="8">
    <location>
        <begin position="29"/>
        <end position="51"/>
    </location>
</feature>
<organism evidence="9 10">
    <name type="scientific">Congregibacter litoralis KT71</name>
    <dbReference type="NCBI Taxonomy" id="314285"/>
    <lineage>
        <taxon>Bacteria</taxon>
        <taxon>Pseudomonadati</taxon>
        <taxon>Pseudomonadota</taxon>
        <taxon>Gammaproteobacteria</taxon>
        <taxon>Cellvibrionales</taxon>
        <taxon>Halieaceae</taxon>
        <taxon>Congregibacter</taxon>
    </lineage>
</organism>
<keyword evidence="6 8" id="KW-0472">Membrane</keyword>
<dbReference type="RefSeq" id="WP_008292871.1">
    <property type="nucleotide sequence ID" value="NZ_CM002299.1"/>
</dbReference>
<keyword evidence="4 8" id="KW-0812">Transmembrane</keyword>
<comment type="caution">
    <text evidence="9">The sequence shown here is derived from an EMBL/GenBank/DDBJ whole genome shotgun (WGS) entry which is preliminary data.</text>
</comment>
<keyword evidence="5 8" id="KW-1133">Transmembrane helix</keyword>
<dbReference type="InterPro" id="IPR051907">
    <property type="entry name" value="DoxX-like_oxidoreductase"/>
</dbReference>
<evidence type="ECO:0000256" key="2">
    <source>
        <dbReference type="ARBA" id="ARBA00006679"/>
    </source>
</evidence>
<evidence type="ECO:0000256" key="6">
    <source>
        <dbReference type="ARBA" id="ARBA00023136"/>
    </source>
</evidence>
<reference evidence="9 10" key="1">
    <citation type="journal article" date="2007" name="Proc. Natl. Acad. Sci. U.S.A.">
        <title>Characterization of a marine gammaproteobacterium capable of aerobic anoxygenic photosynthesis.</title>
        <authorList>
            <person name="Fuchs B.M."/>
            <person name="Spring S."/>
            <person name="Teeling H."/>
            <person name="Quast C."/>
            <person name="Wulf J."/>
            <person name="Schattenhofer M."/>
            <person name="Yan S."/>
            <person name="Ferriera S."/>
            <person name="Johnson J."/>
            <person name="Glockner F.O."/>
            <person name="Amann R."/>
        </authorList>
    </citation>
    <scope>NUCLEOTIDE SEQUENCE [LARGE SCALE GENOMIC DNA]</scope>
    <source>
        <strain evidence="9">KT71</strain>
    </source>
</reference>
<sequence>MNVVKTATDLALGPGSTGNPERRSDYAGLILRVPVGLILAAHGAQKLFGWFGGYGLAGTGKWLASIGLEPGLLMALLAGGAEFVGGLLLIVGLLTRPAAIAIAITMLVATISVHMGNGLFIANNGYEYALTLLVVAVAIAVQGAGRFALDRVLAKRLGGIGHESRVRT</sequence>
<evidence type="ECO:0000256" key="7">
    <source>
        <dbReference type="SAM" id="MobiDB-lite"/>
    </source>
</evidence>
<evidence type="ECO:0000256" key="5">
    <source>
        <dbReference type="ARBA" id="ARBA00022989"/>
    </source>
</evidence>
<feature type="region of interest" description="Disordered" evidence="7">
    <location>
        <begin position="1"/>
        <end position="20"/>
    </location>
</feature>
<dbReference type="eggNOG" id="COG2259">
    <property type="taxonomic scope" value="Bacteria"/>
</dbReference>
<evidence type="ECO:0000256" key="1">
    <source>
        <dbReference type="ARBA" id="ARBA00004651"/>
    </source>
</evidence>
<feature type="transmembrane region" description="Helical" evidence="8">
    <location>
        <begin position="71"/>
        <end position="91"/>
    </location>
</feature>
<dbReference type="Proteomes" id="UP000019205">
    <property type="component" value="Chromosome"/>
</dbReference>
<dbReference type="EMBL" id="AAOA02000002">
    <property type="protein sequence ID" value="EAQ98054.1"/>
    <property type="molecule type" value="Genomic_DNA"/>
</dbReference>
<dbReference type="InterPro" id="IPR032808">
    <property type="entry name" value="DoxX"/>
</dbReference>
<feature type="transmembrane region" description="Helical" evidence="8">
    <location>
        <begin position="128"/>
        <end position="149"/>
    </location>
</feature>
<dbReference type="OrthoDB" id="346004at2"/>
<evidence type="ECO:0000313" key="10">
    <source>
        <dbReference type="Proteomes" id="UP000019205"/>
    </source>
</evidence>
<comment type="similarity">
    <text evidence="2">Belongs to the DoxX family.</text>
</comment>
<evidence type="ECO:0000256" key="4">
    <source>
        <dbReference type="ARBA" id="ARBA00022692"/>
    </source>
</evidence>
<dbReference type="PANTHER" id="PTHR33452">
    <property type="entry name" value="OXIDOREDUCTASE CATD-RELATED"/>
    <property type="match status" value="1"/>
</dbReference>
<accession>A4A6Y5</accession>